<comment type="caution">
    <text evidence="2">The sequence shown here is derived from an EMBL/GenBank/DDBJ whole genome shotgun (WGS) entry which is preliminary data.</text>
</comment>
<dbReference type="EMBL" id="JOKQ01000008">
    <property type="protein sequence ID" value="KHN69311.1"/>
    <property type="molecule type" value="Genomic_DNA"/>
</dbReference>
<evidence type="ECO:0000256" key="1">
    <source>
        <dbReference type="SAM" id="Phobius"/>
    </source>
</evidence>
<dbReference type="AlphaFoldDB" id="A0A0B2UE19"/>
<dbReference type="OrthoDB" id="2189704at2759"/>
<dbReference type="InParanoid" id="A0A0B2UE19"/>
<dbReference type="GeneID" id="26262085"/>
<dbReference type="RefSeq" id="XP_014563353.1">
    <property type="nucleotide sequence ID" value="XM_014707867.1"/>
</dbReference>
<proteinExistence type="predicted"/>
<protein>
    <submittedName>
        <fullName evidence="2">Uncharacterized protein</fullName>
    </submittedName>
</protein>
<name>A0A0B2UE19_9MICR</name>
<sequence>MSGEGARKPTTMYGMLRMAFIGIAVGVGIYYVLLFLFGVAFLDPEYYGSYMYAWRVNYADKPMTHGRYKLINELDYPSTEERQKFYELAQGRVETIDGVSKEVGDAYLIRFNRPEHYLRGFDHQSSLNFNEYGSFLKLREKFICESENLKVDESLTNEQLKDMMKSKKTVGGEMFFSGYKGKSIDYMMNTLPESKTDPWYEVGCALINAVSGILSLDADKRVKYMFDGAKVGEGLRADIKAGLSALKEPRSKETGEILSDEQIYKVIDEFFVHNGRVCASPYETYAYSRMYYMFNFLTAGLEFSVPNFKGSDKESNEFREARMEYVANIFARIMSSVYPNGHNKDVSEIGFIEKLRNKFSPMMNVDAKKEVAEDDLELVRTSFEEAAKKHVLTVQ</sequence>
<organism evidence="2 3">
    <name type="scientific">Ordospora colligata OC4</name>
    <dbReference type="NCBI Taxonomy" id="1354746"/>
    <lineage>
        <taxon>Eukaryota</taxon>
        <taxon>Fungi</taxon>
        <taxon>Fungi incertae sedis</taxon>
        <taxon>Microsporidia</taxon>
        <taxon>Ordosporidae</taxon>
        <taxon>Ordospora</taxon>
    </lineage>
</organism>
<keyword evidence="1" id="KW-0472">Membrane</keyword>
<feature type="transmembrane region" description="Helical" evidence="1">
    <location>
        <begin position="20"/>
        <end position="42"/>
    </location>
</feature>
<dbReference type="Proteomes" id="UP000031056">
    <property type="component" value="Unassembled WGS sequence"/>
</dbReference>
<evidence type="ECO:0000313" key="3">
    <source>
        <dbReference type="Proteomes" id="UP000031056"/>
    </source>
</evidence>
<dbReference type="HOGENOM" id="CLU_723675_0_0_1"/>
<gene>
    <name evidence="2" type="ORF">M896_080450</name>
</gene>
<keyword evidence="3" id="KW-1185">Reference proteome</keyword>
<reference evidence="2 3" key="1">
    <citation type="journal article" date="2014" name="MBio">
        <title>The Ordospora colligata genome; evolution of extreme reduction in microsporidia and host-to-parasite horizontal gene transfer.</title>
        <authorList>
            <person name="Pombert J.-F."/>
            <person name="Haag K.L."/>
            <person name="Beidas S."/>
            <person name="Ebert D."/>
            <person name="Keeling P.J."/>
        </authorList>
    </citation>
    <scope>NUCLEOTIDE SEQUENCE [LARGE SCALE GENOMIC DNA]</scope>
    <source>
        <strain evidence="2 3">OC4</strain>
    </source>
</reference>
<dbReference type="VEuPathDB" id="MicrosporidiaDB:M896_080450"/>
<keyword evidence="1" id="KW-1133">Transmembrane helix</keyword>
<evidence type="ECO:0000313" key="2">
    <source>
        <dbReference type="EMBL" id="KHN69311.1"/>
    </source>
</evidence>
<accession>A0A0B2UE19</accession>
<keyword evidence="1" id="KW-0812">Transmembrane</keyword>